<dbReference type="PROSITE" id="PS00061">
    <property type="entry name" value="ADH_SHORT"/>
    <property type="match status" value="1"/>
</dbReference>
<dbReference type="OrthoDB" id="9775296at2"/>
<evidence type="ECO:0000259" key="4">
    <source>
        <dbReference type="SMART" id="SM00822"/>
    </source>
</evidence>
<dbReference type="CDD" id="cd05374">
    <property type="entry name" value="17beta-HSD-like_SDR_c"/>
    <property type="match status" value="1"/>
</dbReference>
<dbReference type="Proteomes" id="UP000029278">
    <property type="component" value="Unassembled WGS sequence"/>
</dbReference>
<dbReference type="GO" id="GO:0016491">
    <property type="term" value="F:oxidoreductase activity"/>
    <property type="evidence" value="ECO:0007669"/>
    <property type="project" value="UniProtKB-KW"/>
</dbReference>
<dbReference type="Gene3D" id="3.40.50.720">
    <property type="entry name" value="NAD(P)-binding Rossmann-like Domain"/>
    <property type="match status" value="1"/>
</dbReference>
<comment type="similarity">
    <text evidence="1 3">Belongs to the short-chain dehydrogenases/reductases (SDR) family.</text>
</comment>
<gene>
    <name evidence="5" type="ORF">DJ90_249</name>
</gene>
<evidence type="ECO:0000256" key="3">
    <source>
        <dbReference type="RuleBase" id="RU000363"/>
    </source>
</evidence>
<evidence type="ECO:0000256" key="2">
    <source>
        <dbReference type="ARBA" id="ARBA00023002"/>
    </source>
</evidence>
<dbReference type="NCBIfam" id="NF006114">
    <property type="entry name" value="PRK08263.1"/>
    <property type="match status" value="1"/>
</dbReference>
<dbReference type="PANTHER" id="PTHR43976:SF16">
    <property type="entry name" value="SHORT-CHAIN DEHYDROGENASE_REDUCTASE FAMILY PROTEIN"/>
    <property type="match status" value="1"/>
</dbReference>
<dbReference type="STRING" id="44252.DJ90_249"/>
<comment type="caution">
    <text evidence="5">The sequence shown here is derived from an EMBL/GenBank/DDBJ whole genome shotgun (WGS) entry which is preliminary data.</text>
</comment>
<dbReference type="Pfam" id="PF00106">
    <property type="entry name" value="adh_short"/>
    <property type="match status" value="1"/>
</dbReference>
<dbReference type="GeneID" id="77009298"/>
<reference evidence="5 6" key="1">
    <citation type="submission" date="2014-04" db="EMBL/GenBank/DDBJ databases">
        <authorList>
            <person name="Bishop-Lilly K.A."/>
            <person name="Broomall S.M."/>
            <person name="Chain P.S."/>
            <person name="Chertkov O."/>
            <person name="Coyne S.R."/>
            <person name="Daligault H.E."/>
            <person name="Davenport K.W."/>
            <person name="Erkkila T."/>
            <person name="Frey K.G."/>
            <person name="Gibbons H.S."/>
            <person name="Gu W."/>
            <person name="Jaissle J."/>
            <person name="Johnson S.L."/>
            <person name="Koroleva G.I."/>
            <person name="Ladner J.T."/>
            <person name="Lo C.-C."/>
            <person name="Minogue T.D."/>
            <person name="Munk C."/>
            <person name="Palacios G.F."/>
            <person name="Redden C.L."/>
            <person name="Rosenzweig C.N."/>
            <person name="Scholz M.B."/>
            <person name="Teshima H."/>
            <person name="Xu Y."/>
        </authorList>
    </citation>
    <scope>NUCLEOTIDE SEQUENCE [LARGE SCALE GENOMIC DNA]</scope>
    <source>
        <strain evidence="5 6">8244</strain>
    </source>
</reference>
<dbReference type="SUPFAM" id="SSF51735">
    <property type="entry name" value="NAD(P)-binding Rossmann-fold domains"/>
    <property type="match status" value="1"/>
</dbReference>
<protein>
    <submittedName>
        <fullName evidence="5">Short chain dehydrogenase family protein</fullName>
    </submittedName>
</protein>
<dbReference type="AlphaFoldDB" id="A0A090Z306"/>
<dbReference type="PRINTS" id="PR00081">
    <property type="entry name" value="GDHRDH"/>
</dbReference>
<dbReference type="SMART" id="SM00822">
    <property type="entry name" value="PKS_KR"/>
    <property type="match status" value="1"/>
</dbReference>
<dbReference type="PATRIC" id="fig|44252.3.peg.4518"/>
<keyword evidence="6" id="KW-1185">Reference proteome</keyword>
<proteinExistence type="inferred from homology"/>
<evidence type="ECO:0000313" key="6">
    <source>
        <dbReference type="Proteomes" id="UP000029278"/>
    </source>
</evidence>
<evidence type="ECO:0000256" key="1">
    <source>
        <dbReference type="ARBA" id="ARBA00006484"/>
    </source>
</evidence>
<dbReference type="PRINTS" id="PR00080">
    <property type="entry name" value="SDRFAMILY"/>
</dbReference>
<evidence type="ECO:0000313" key="5">
    <source>
        <dbReference type="EMBL" id="KFN05614.1"/>
    </source>
</evidence>
<accession>A0A090Z306</accession>
<dbReference type="InterPro" id="IPR002347">
    <property type="entry name" value="SDR_fam"/>
</dbReference>
<dbReference type="PANTHER" id="PTHR43976">
    <property type="entry name" value="SHORT CHAIN DEHYDROGENASE"/>
    <property type="match status" value="1"/>
</dbReference>
<sequence length="299" mass="33017">MTTQKPDKLTDRNIGKRRVWFITGASKGLGYAFTSAALEAGDQVVAVARTIGKLEKLQEQYQDSLLFLNLDIRDREAVFATVKVAVEHFGHLDIVVNNAGVMTLGMVEELSESDARDLMETNFFGALWVCQAVFPYLREQRAGHLIQISSIGGLISGPMSGLYSASKFALEGLSEALAQEAAHFGVKLTMVEPGGYWTDLYTAMRYSNPLDAYDSLREELAKQYAEGSLDSDPILAAEALMKLVESENPPLRLILGSMIFDLVRNTHQERIKTWEDWESVSRSAEKGIPAPEGYGGTQK</sequence>
<dbReference type="RefSeq" id="WP_051985685.1">
    <property type="nucleotide sequence ID" value="NZ_CP086393.1"/>
</dbReference>
<keyword evidence="2" id="KW-0560">Oxidoreductase</keyword>
<dbReference type="InterPro" id="IPR051911">
    <property type="entry name" value="SDR_oxidoreductase"/>
</dbReference>
<dbReference type="InterPro" id="IPR057326">
    <property type="entry name" value="KR_dom"/>
</dbReference>
<dbReference type="HOGENOM" id="CLU_010194_2_9_9"/>
<organism evidence="5 6">
    <name type="scientific">Paenibacillus macerans</name>
    <name type="common">Bacillus macerans</name>
    <dbReference type="NCBI Taxonomy" id="44252"/>
    <lineage>
        <taxon>Bacteria</taxon>
        <taxon>Bacillati</taxon>
        <taxon>Bacillota</taxon>
        <taxon>Bacilli</taxon>
        <taxon>Bacillales</taxon>
        <taxon>Paenibacillaceae</taxon>
        <taxon>Paenibacillus</taxon>
    </lineage>
</organism>
<dbReference type="InterPro" id="IPR036291">
    <property type="entry name" value="NAD(P)-bd_dom_sf"/>
</dbReference>
<dbReference type="InterPro" id="IPR020904">
    <property type="entry name" value="Sc_DH/Rdtase_CS"/>
</dbReference>
<feature type="domain" description="Ketoreductase" evidence="4">
    <location>
        <begin position="18"/>
        <end position="200"/>
    </location>
</feature>
<dbReference type="EMBL" id="JMQA01000038">
    <property type="protein sequence ID" value="KFN05614.1"/>
    <property type="molecule type" value="Genomic_DNA"/>
</dbReference>
<name>A0A090Z306_PAEMA</name>